<comment type="function">
    <text evidence="16">Peptidoglycan polymerase that is essential for cell division.</text>
</comment>
<name>A0A0E1X6P0_STAAU</name>
<feature type="transmembrane region" description="Helical" evidence="17">
    <location>
        <begin position="367"/>
        <end position="389"/>
    </location>
</feature>
<keyword evidence="8 17" id="KW-0472">Membrane</keyword>
<keyword evidence="6" id="KW-0573">Peptidoglycan synthesis</keyword>
<feature type="transmembrane region" description="Helical" evidence="17">
    <location>
        <begin position="131"/>
        <end position="152"/>
    </location>
</feature>
<comment type="similarity">
    <text evidence="11">Belongs to the SEDS family. FtsW subfamily.</text>
</comment>
<dbReference type="GO" id="GO:0008360">
    <property type="term" value="P:regulation of cell shape"/>
    <property type="evidence" value="ECO:0007669"/>
    <property type="project" value="UniProtKB-KW"/>
</dbReference>
<keyword evidence="7 17" id="KW-1133">Transmembrane helix</keyword>
<evidence type="ECO:0000313" key="18">
    <source>
        <dbReference type="EMBL" id="EFH95047.1"/>
    </source>
</evidence>
<keyword evidence="4 17" id="KW-0812">Transmembrane</keyword>
<evidence type="ECO:0000256" key="2">
    <source>
        <dbReference type="ARBA" id="ARBA00022676"/>
    </source>
</evidence>
<dbReference type="PANTHER" id="PTHR30474:SF2">
    <property type="entry name" value="PEPTIDOGLYCAN GLYCOSYLTRANSFERASE FTSW-RELATED"/>
    <property type="match status" value="1"/>
</dbReference>
<evidence type="ECO:0000256" key="3">
    <source>
        <dbReference type="ARBA" id="ARBA00022679"/>
    </source>
</evidence>
<feature type="transmembrane region" description="Helical" evidence="17">
    <location>
        <begin position="188"/>
        <end position="206"/>
    </location>
</feature>
<dbReference type="GO" id="GO:0015648">
    <property type="term" value="F:lipid-linked peptidoglycan transporter activity"/>
    <property type="evidence" value="ECO:0007669"/>
    <property type="project" value="TreeGrafter"/>
</dbReference>
<evidence type="ECO:0000256" key="17">
    <source>
        <dbReference type="SAM" id="Phobius"/>
    </source>
</evidence>
<evidence type="ECO:0000256" key="5">
    <source>
        <dbReference type="ARBA" id="ARBA00022960"/>
    </source>
</evidence>
<comment type="caution">
    <text evidence="18">The sequence shown here is derived from an EMBL/GenBank/DDBJ whole genome shotgun (WGS) entry which is preliminary data.</text>
</comment>
<evidence type="ECO:0000256" key="7">
    <source>
        <dbReference type="ARBA" id="ARBA00022989"/>
    </source>
</evidence>
<evidence type="ECO:0000256" key="10">
    <source>
        <dbReference type="ARBA" id="ARBA00033270"/>
    </source>
</evidence>
<feature type="transmembrane region" description="Helical" evidence="17">
    <location>
        <begin position="292"/>
        <end position="318"/>
    </location>
</feature>
<evidence type="ECO:0000256" key="6">
    <source>
        <dbReference type="ARBA" id="ARBA00022984"/>
    </source>
</evidence>
<evidence type="ECO:0000256" key="16">
    <source>
        <dbReference type="ARBA" id="ARBA00049966"/>
    </source>
</evidence>
<evidence type="ECO:0000256" key="8">
    <source>
        <dbReference type="ARBA" id="ARBA00023136"/>
    </source>
</evidence>
<evidence type="ECO:0000256" key="1">
    <source>
        <dbReference type="ARBA" id="ARBA00004141"/>
    </source>
</evidence>
<dbReference type="GO" id="GO:0009252">
    <property type="term" value="P:peptidoglycan biosynthetic process"/>
    <property type="evidence" value="ECO:0007669"/>
    <property type="project" value="UniProtKB-KW"/>
</dbReference>
<comment type="subcellular location">
    <subcellularLocation>
        <location evidence="1">Membrane</location>
        <topology evidence="1">Multi-pass membrane protein</topology>
    </subcellularLocation>
</comment>
<evidence type="ECO:0000256" key="14">
    <source>
        <dbReference type="ARBA" id="ARBA00044770"/>
    </source>
</evidence>
<evidence type="ECO:0000256" key="15">
    <source>
        <dbReference type="ARBA" id="ARBA00049902"/>
    </source>
</evidence>
<dbReference type="InterPro" id="IPR001182">
    <property type="entry name" value="FtsW/RodA"/>
</dbReference>
<feature type="transmembrane region" description="Helical" evidence="17">
    <location>
        <begin position="101"/>
        <end position="119"/>
    </location>
</feature>
<feature type="transmembrane region" description="Helical" evidence="17">
    <location>
        <begin position="213"/>
        <end position="233"/>
    </location>
</feature>
<dbReference type="Proteomes" id="UP000003455">
    <property type="component" value="Chromosome"/>
</dbReference>
<dbReference type="GO" id="GO:0051301">
    <property type="term" value="P:cell division"/>
    <property type="evidence" value="ECO:0007669"/>
    <property type="project" value="InterPro"/>
</dbReference>
<feature type="transmembrane region" description="Helical" evidence="17">
    <location>
        <begin position="330"/>
        <end position="355"/>
    </location>
</feature>
<dbReference type="GO" id="GO:0008955">
    <property type="term" value="F:peptidoglycan glycosyltransferase activity"/>
    <property type="evidence" value="ECO:0007669"/>
    <property type="project" value="UniProtKB-EC"/>
</dbReference>
<dbReference type="AlphaFoldDB" id="A0A0E1X6P0"/>
<dbReference type="Pfam" id="PF01098">
    <property type="entry name" value="FTSW_RODA_SPOVE"/>
    <property type="match status" value="1"/>
</dbReference>
<keyword evidence="3" id="KW-0808">Transferase</keyword>
<dbReference type="HOGENOM" id="CLU_029243_1_2_9"/>
<proteinExistence type="inferred from homology"/>
<evidence type="ECO:0000256" key="9">
    <source>
        <dbReference type="ARBA" id="ARBA00032370"/>
    </source>
</evidence>
<feature type="transmembrane region" description="Helical" evidence="17">
    <location>
        <begin position="164"/>
        <end position="182"/>
    </location>
</feature>
<evidence type="ECO:0000256" key="11">
    <source>
        <dbReference type="ARBA" id="ARBA00038053"/>
    </source>
</evidence>
<gene>
    <name evidence="18" type="ORF">HMPREF0769_12668</name>
</gene>
<feature type="transmembrane region" description="Helical" evidence="17">
    <location>
        <begin position="21"/>
        <end position="44"/>
    </location>
</feature>
<dbReference type="GO" id="GO:0032153">
    <property type="term" value="C:cell division site"/>
    <property type="evidence" value="ECO:0007669"/>
    <property type="project" value="TreeGrafter"/>
</dbReference>
<keyword evidence="2" id="KW-0328">Glycosyltransferase</keyword>
<organism evidence="18">
    <name type="scientific">Staphylococcus aureus subsp. aureus MN8</name>
    <dbReference type="NCBI Taxonomy" id="548470"/>
    <lineage>
        <taxon>Bacteria</taxon>
        <taxon>Bacillati</taxon>
        <taxon>Bacillota</taxon>
        <taxon>Bacilli</taxon>
        <taxon>Bacillales</taxon>
        <taxon>Staphylococcaceae</taxon>
        <taxon>Staphylococcus</taxon>
    </lineage>
</organism>
<reference evidence="18" key="1">
    <citation type="submission" date="2010-05" db="EMBL/GenBank/DDBJ databases">
        <authorList>
            <person name="Muzny D."/>
            <person name="Qin X."/>
            <person name="Buhay C."/>
            <person name="Dugan-Rocha S."/>
            <person name="Ding Y."/>
            <person name="Chen G."/>
            <person name="Hawes A."/>
            <person name="Holder M."/>
            <person name="Jhangiani S."/>
            <person name="Johnson A."/>
            <person name="Khan Z."/>
            <person name="Li Z."/>
            <person name="Liu W."/>
            <person name="Liu X."/>
            <person name="Perez L."/>
            <person name="Shen H."/>
            <person name="Wang Q."/>
            <person name="Watt J."/>
            <person name="Xi L."/>
            <person name="Xin Y."/>
            <person name="Zhou J."/>
            <person name="Deng J."/>
            <person name="Jiang H."/>
            <person name="Liu Y."/>
            <person name="Qu J."/>
            <person name="Song X.-Z."/>
            <person name="Zhang L."/>
            <person name="Villasana D."/>
            <person name="Johnson A."/>
            <person name="Liu J."/>
            <person name="Liyanage D."/>
            <person name="Lorensuhewa L."/>
            <person name="Robinson T."/>
            <person name="Song A."/>
            <person name="Song B.-B."/>
            <person name="Dinh H."/>
            <person name="Thornton R."/>
            <person name="Coyle M."/>
            <person name="Francisco L."/>
            <person name="Jackson L."/>
            <person name="Javaid M."/>
            <person name="Korchina V."/>
            <person name="Kovar C."/>
            <person name="Mata R."/>
            <person name="Mathew T."/>
            <person name="Ngo R."/>
            <person name="Nguyen L."/>
            <person name="Nguyen N."/>
            <person name="Okwuonu G."/>
            <person name="Ongeri F."/>
            <person name="Pham C."/>
            <person name="Simmons D."/>
            <person name="Wilczek-Boney K."/>
            <person name="Hale W."/>
            <person name="Jakkamsetti A."/>
            <person name="Pham P."/>
            <person name="Ruth R."/>
            <person name="San Lucas F."/>
            <person name="Warren J."/>
            <person name="Zhang J."/>
            <person name="Zhao Z."/>
            <person name="Zhou C."/>
            <person name="Zhu D."/>
            <person name="Lee S."/>
            <person name="Bess C."/>
            <person name="Blankenburg K."/>
            <person name="Forbes L."/>
            <person name="Fu Q."/>
            <person name="Gubbala S."/>
            <person name="Hirani K."/>
            <person name="Jayaseelan J.C."/>
            <person name="Lara F."/>
            <person name="Munidasa M."/>
            <person name="Palculict T."/>
            <person name="Patil S."/>
            <person name="Pu L.-L."/>
            <person name="Saada N."/>
            <person name="Tang L."/>
            <person name="Weissenberger G."/>
            <person name="Zhu Y."/>
            <person name="Hemphill L."/>
            <person name="Shang Y."/>
            <person name="Youmans B."/>
            <person name="Ayvaz T."/>
            <person name="Ross M."/>
            <person name="Santibanez J."/>
            <person name="Aqrawi P."/>
            <person name="Gross S."/>
            <person name="Joshi V."/>
            <person name="Fowler G."/>
            <person name="Nazareth L."/>
            <person name="Reid J."/>
            <person name="Worley K."/>
            <person name="Petrosino J."/>
            <person name="Highlander S."/>
            <person name="Gibbs R."/>
        </authorList>
    </citation>
    <scope>NUCLEOTIDE SEQUENCE [LARGE SCALE GENOMIC DNA]</scope>
    <source>
        <strain evidence="18">MN8</strain>
    </source>
</reference>
<dbReference type="PANTHER" id="PTHR30474">
    <property type="entry name" value="CELL CYCLE PROTEIN"/>
    <property type="match status" value="1"/>
</dbReference>
<protein>
    <recommendedName>
        <fullName evidence="12">Probable peptidoglycan glycosyltransferase FtsW</fullName>
        <ecNumber evidence="14">2.4.99.28</ecNumber>
    </recommendedName>
    <alternativeName>
        <fullName evidence="13">Cell division protein FtsW</fullName>
    </alternativeName>
    <alternativeName>
        <fullName evidence="10">Cell wall polymerase</fullName>
    </alternativeName>
    <alternativeName>
        <fullName evidence="9">Peptidoglycan polymerase</fullName>
    </alternativeName>
</protein>
<keyword evidence="5" id="KW-0133">Cell shape</keyword>
<evidence type="ECO:0000256" key="12">
    <source>
        <dbReference type="ARBA" id="ARBA00041185"/>
    </source>
</evidence>
<feature type="transmembrane region" description="Helical" evidence="17">
    <location>
        <begin position="70"/>
        <end position="89"/>
    </location>
</feature>
<comment type="catalytic activity">
    <reaction evidence="15">
        <text>[GlcNAc-(1-&gt;4)-Mur2Ac(oyl-L-Ala-gamma-D-Glu-L-Lys-D-Ala-D-Ala)](n)-di-trans,octa-cis-undecaprenyl diphosphate + beta-D-GlcNAc-(1-&gt;4)-Mur2Ac(oyl-L-Ala-gamma-D-Glu-L-Lys-D-Ala-D-Ala)-di-trans,octa-cis-undecaprenyl diphosphate = [GlcNAc-(1-&gt;4)-Mur2Ac(oyl-L-Ala-gamma-D-Glu-L-Lys-D-Ala-D-Ala)](n+1)-di-trans,octa-cis-undecaprenyl diphosphate + di-trans,octa-cis-undecaprenyl diphosphate + H(+)</text>
        <dbReference type="Rhea" id="RHEA:23708"/>
        <dbReference type="Rhea" id="RHEA-COMP:9602"/>
        <dbReference type="Rhea" id="RHEA-COMP:9603"/>
        <dbReference type="ChEBI" id="CHEBI:15378"/>
        <dbReference type="ChEBI" id="CHEBI:58405"/>
        <dbReference type="ChEBI" id="CHEBI:60033"/>
        <dbReference type="ChEBI" id="CHEBI:78435"/>
        <dbReference type="EC" id="2.4.99.28"/>
    </reaction>
</comment>
<dbReference type="EMBL" id="ACJA02000004">
    <property type="protein sequence ID" value="EFH95047.1"/>
    <property type="molecule type" value="Genomic_DNA"/>
</dbReference>
<dbReference type="EC" id="2.4.99.28" evidence="14"/>
<accession>A0A0E1X6P0</accession>
<evidence type="ECO:0000256" key="4">
    <source>
        <dbReference type="ARBA" id="ARBA00022692"/>
    </source>
</evidence>
<sequence length="412" mass="45407">MTEYMKNFRSILRYIGKTSKFIDYPLLVTYIVLSLIGLVMVYSASMVPATKGTLTGGIDVPGTYFYNRQLAYVIMSFIIVFFIAFLMNVKLLSNIKVQKGMIITIVSLLLLTLVIGKDINGSKSWINLGFMNLQASELLKIAIILYIPFMISKKMPRVLSKPKLILSPIVLALGCTFLVFLQKDVGQTLLILIILVAIIFYSGIGVNKVLRFGIPAVLGFLVVFVIALMAGWLPSYLTARFSTLTDPFQFESGTGYHISNSLLAIGNGGVFGKGLGNSAMKLGYLPEPHTDFIFAIICEELGLIGGLLVITLEFFIVYRAFQFANKTSSYFYKLVCVGIATYFGSQTFVNIGGISATIPLTGVPLPFISFGGSSMISLSIAMGLLLIVGKQIKVDQQRKKQQQKVDIRRQFN</sequence>
<dbReference type="GO" id="GO:0005886">
    <property type="term" value="C:plasma membrane"/>
    <property type="evidence" value="ECO:0007669"/>
    <property type="project" value="TreeGrafter"/>
</dbReference>
<evidence type="ECO:0000256" key="13">
    <source>
        <dbReference type="ARBA" id="ARBA00041418"/>
    </source>
</evidence>